<dbReference type="Proteomes" id="UP000765507">
    <property type="component" value="Unassembled WGS sequence"/>
</dbReference>
<sequence length="75" mass="8282">MPWPEHASWRQRLSLLRTVPPPPLPKSSFGTSFLVLGFRPALTLTEEHISPAVFLSSSRRAGDQSLVPYPVSPSV</sequence>
<dbReference type="EMBL" id="JAHGAV010000651">
    <property type="protein sequence ID" value="KAG6924193.1"/>
    <property type="molecule type" value="Genomic_DNA"/>
</dbReference>
<accession>A0A8T1S6J5</accession>
<evidence type="ECO:0000313" key="2">
    <source>
        <dbReference type="Proteomes" id="UP000765507"/>
    </source>
</evidence>
<keyword evidence="2" id="KW-1185">Reference proteome</keyword>
<protein>
    <submittedName>
        <fullName evidence="1">Uncharacterized protein</fullName>
    </submittedName>
</protein>
<name>A0A8T1S6J5_CHESE</name>
<comment type="caution">
    <text evidence="1">The sequence shown here is derived from an EMBL/GenBank/DDBJ whole genome shotgun (WGS) entry which is preliminary data.</text>
</comment>
<organism evidence="1 2">
    <name type="scientific">Chelydra serpentina</name>
    <name type="common">Snapping turtle</name>
    <name type="synonym">Testudo serpentina</name>
    <dbReference type="NCBI Taxonomy" id="8475"/>
    <lineage>
        <taxon>Eukaryota</taxon>
        <taxon>Metazoa</taxon>
        <taxon>Chordata</taxon>
        <taxon>Craniata</taxon>
        <taxon>Vertebrata</taxon>
        <taxon>Euteleostomi</taxon>
        <taxon>Archelosauria</taxon>
        <taxon>Testudinata</taxon>
        <taxon>Testudines</taxon>
        <taxon>Cryptodira</taxon>
        <taxon>Durocryptodira</taxon>
        <taxon>Americhelydia</taxon>
        <taxon>Chelydroidea</taxon>
        <taxon>Chelydridae</taxon>
        <taxon>Chelydra</taxon>
    </lineage>
</organism>
<proteinExistence type="predicted"/>
<dbReference type="AlphaFoldDB" id="A0A8T1S6J5"/>
<evidence type="ECO:0000313" key="1">
    <source>
        <dbReference type="EMBL" id="KAG6924193.1"/>
    </source>
</evidence>
<gene>
    <name evidence="1" type="ORF">G0U57_018161</name>
</gene>
<reference evidence="1 2" key="1">
    <citation type="journal article" date="2020" name="G3 (Bethesda)">
        <title>Draft Genome of the Common Snapping Turtle, Chelydra serpentina, a Model for Phenotypic Plasticity in Reptiles.</title>
        <authorList>
            <person name="Das D."/>
            <person name="Singh S.K."/>
            <person name="Bierstedt J."/>
            <person name="Erickson A."/>
            <person name="Galli G.L.J."/>
            <person name="Crossley D.A. 2nd"/>
            <person name="Rhen T."/>
        </authorList>
    </citation>
    <scope>NUCLEOTIDE SEQUENCE [LARGE SCALE GENOMIC DNA]</scope>
    <source>
        <strain evidence="1">KW</strain>
    </source>
</reference>